<reference evidence="3" key="1">
    <citation type="submission" date="2017-02" db="EMBL/GenBank/DDBJ databases">
        <title>Delving into the versatile metabolic prowess of the omnipresent phylum Bacteroidetes.</title>
        <authorList>
            <person name="Nobu M.K."/>
            <person name="Mei R."/>
            <person name="Narihiro T."/>
            <person name="Kuroda K."/>
            <person name="Liu W.-T."/>
        </authorList>
    </citation>
    <scope>NUCLEOTIDE SEQUENCE</scope>
    <source>
        <strain evidence="3">ADurb.Bin417</strain>
    </source>
</reference>
<proteinExistence type="inferred from homology"/>
<dbReference type="CDD" id="cd06572">
    <property type="entry name" value="Histidinol_dh"/>
    <property type="match status" value="1"/>
</dbReference>
<gene>
    <name evidence="3" type="primary">hisD</name>
    <name evidence="3" type="ORF">BWY73_00524</name>
</gene>
<evidence type="ECO:0000256" key="1">
    <source>
        <dbReference type="ARBA" id="ARBA00023002"/>
    </source>
</evidence>
<dbReference type="Gene3D" id="3.40.50.1980">
    <property type="entry name" value="Nitrogenase molybdenum iron protein domain"/>
    <property type="match status" value="3"/>
</dbReference>
<accession>A0A1V5MJM2</accession>
<dbReference type="GO" id="GO:0000105">
    <property type="term" value="P:L-histidine biosynthetic process"/>
    <property type="evidence" value="ECO:0007669"/>
    <property type="project" value="TreeGrafter"/>
</dbReference>
<dbReference type="GO" id="GO:0004399">
    <property type="term" value="F:histidinol dehydrogenase activity"/>
    <property type="evidence" value="ECO:0007669"/>
    <property type="project" value="UniProtKB-EC"/>
</dbReference>
<dbReference type="EC" id="1.1.1.23" evidence="3"/>
<sequence length="306" mass="31920">MERVFNPISPVGIYIPAGTAPLVSTVLMTVVPARVAGVREIVLVTPPDRRGRANPAVVATAAWLGVERIFKIGGAQAVAALAFGTRQVPRVAKIVGPGNEYVAAAKRLLYGRVDIDCPAGPSEVVVCADRTAPVEFVKAELAAQAEHRQGLAVLVTADRSFARKMLAAGGPGVMRLVTPGRLVDELNGLAPEHLVLIGRSAAGLARRIDRAGAVFVGAYSPVALGDYLAGPSHVLPTGGAAAAFSGLSVLTFLRSSSRIAWSRSGLKAWARDLEALAELEGLPAHRLSVNRRFSPVPARGGRAAEK</sequence>
<evidence type="ECO:0000313" key="3">
    <source>
        <dbReference type="EMBL" id="OPZ93021.1"/>
    </source>
</evidence>
<dbReference type="InterPro" id="IPR016161">
    <property type="entry name" value="Ald_DH/histidinol_DH"/>
</dbReference>
<dbReference type="PRINTS" id="PR00083">
    <property type="entry name" value="HOLDHDRGNASE"/>
</dbReference>
<dbReference type="GO" id="GO:0005737">
    <property type="term" value="C:cytoplasm"/>
    <property type="evidence" value="ECO:0007669"/>
    <property type="project" value="TreeGrafter"/>
</dbReference>
<dbReference type="GO" id="GO:0046872">
    <property type="term" value="F:metal ion binding"/>
    <property type="evidence" value="ECO:0007669"/>
    <property type="project" value="InterPro"/>
</dbReference>
<keyword evidence="1 3" id="KW-0560">Oxidoreductase</keyword>
<comment type="similarity">
    <text evidence="2">Belongs to the histidinol dehydrogenase family.</text>
</comment>
<dbReference type="InterPro" id="IPR012131">
    <property type="entry name" value="Hstdl_DH"/>
</dbReference>
<evidence type="ECO:0000256" key="2">
    <source>
        <dbReference type="RuleBase" id="RU004175"/>
    </source>
</evidence>
<dbReference type="EMBL" id="MWAK01000050">
    <property type="protein sequence ID" value="OPZ93021.1"/>
    <property type="molecule type" value="Genomic_DNA"/>
</dbReference>
<dbReference type="GO" id="GO:0051287">
    <property type="term" value="F:NAD binding"/>
    <property type="evidence" value="ECO:0007669"/>
    <property type="project" value="InterPro"/>
</dbReference>
<dbReference type="Gene3D" id="1.20.5.1300">
    <property type="match status" value="1"/>
</dbReference>
<protein>
    <submittedName>
        <fullName evidence="3">Histidinol dehydrogenase</fullName>
        <ecNumber evidence="3">1.1.1.23</ecNumber>
    </submittedName>
</protein>
<dbReference type="PANTHER" id="PTHR21256:SF2">
    <property type="entry name" value="HISTIDINE BIOSYNTHESIS TRIFUNCTIONAL PROTEIN"/>
    <property type="match status" value="1"/>
</dbReference>
<comment type="caution">
    <text evidence="3">The sequence shown here is derived from an EMBL/GenBank/DDBJ whole genome shotgun (WGS) entry which is preliminary data.</text>
</comment>
<dbReference type="Pfam" id="PF00815">
    <property type="entry name" value="Histidinol_dh"/>
    <property type="match status" value="2"/>
</dbReference>
<name>A0A1V5MJM2_UNCT6</name>
<dbReference type="SUPFAM" id="SSF53720">
    <property type="entry name" value="ALDH-like"/>
    <property type="match status" value="1"/>
</dbReference>
<dbReference type="Proteomes" id="UP000485484">
    <property type="component" value="Unassembled WGS sequence"/>
</dbReference>
<organism evidence="3">
    <name type="scientific">candidate division TA06 bacterium ADurb.Bin417</name>
    <dbReference type="NCBI Taxonomy" id="1852828"/>
    <lineage>
        <taxon>Bacteria</taxon>
        <taxon>Bacteria division TA06</taxon>
    </lineage>
</organism>
<dbReference type="PANTHER" id="PTHR21256">
    <property type="entry name" value="HISTIDINOL DEHYDROGENASE HDH"/>
    <property type="match status" value="1"/>
</dbReference>
<dbReference type="AlphaFoldDB" id="A0A1V5MJM2"/>